<evidence type="ECO:0000313" key="2">
    <source>
        <dbReference type="EMBL" id="BAQ68195.1"/>
    </source>
</evidence>
<evidence type="ECO:0008006" key="4">
    <source>
        <dbReference type="Google" id="ProtNLM"/>
    </source>
</evidence>
<accession>A0A0D6B012</accession>
<dbReference type="AlphaFoldDB" id="A0A0D6B012"/>
<protein>
    <recommendedName>
        <fullName evidence="4">Tellurite resistance TerB family protein</fullName>
    </recommendedName>
</protein>
<dbReference type="EMBL" id="AP014800">
    <property type="protein sequence ID" value="BAQ68195.1"/>
    <property type="molecule type" value="Genomic_DNA"/>
</dbReference>
<proteinExistence type="predicted"/>
<reference evidence="2 3" key="1">
    <citation type="submission" date="2015-02" db="EMBL/GenBank/DDBJ databases">
        <title>Genome sequene of Rhodovulum sulfidophilum DSM 2351.</title>
        <authorList>
            <person name="Nagao N."/>
        </authorList>
    </citation>
    <scope>NUCLEOTIDE SEQUENCE [LARGE SCALE GENOMIC DNA]</scope>
    <source>
        <strain evidence="2 3">DSM 2351</strain>
    </source>
</reference>
<name>A0A0D6B012_RHOSU</name>
<dbReference type="KEGG" id="rsu:NHU_01030"/>
<organism evidence="2 3">
    <name type="scientific">Rhodovulum sulfidophilum</name>
    <name type="common">Rhodobacter sulfidophilus</name>
    <dbReference type="NCBI Taxonomy" id="35806"/>
    <lineage>
        <taxon>Bacteria</taxon>
        <taxon>Pseudomonadati</taxon>
        <taxon>Pseudomonadota</taxon>
        <taxon>Alphaproteobacteria</taxon>
        <taxon>Rhodobacterales</taxon>
        <taxon>Paracoccaceae</taxon>
        <taxon>Rhodovulum</taxon>
    </lineage>
</organism>
<dbReference type="eggNOG" id="COG2979">
    <property type="taxonomic scope" value="Bacteria"/>
</dbReference>
<dbReference type="Pfam" id="PF04391">
    <property type="entry name" value="DUF533"/>
    <property type="match status" value="1"/>
</dbReference>
<dbReference type="SUPFAM" id="SSF158682">
    <property type="entry name" value="TerB-like"/>
    <property type="match status" value="1"/>
</dbReference>
<dbReference type="Proteomes" id="UP000064912">
    <property type="component" value="Chromosome"/>
</dbReference>
<dbReference type="PATRIC" id="fig|35806.4.peg.1054"/>
<feature type="region of interest" description="Disordered" evidence="1">
    <location>
        <begin position="12"/>
        <end position="32"/>
    </location>
</feature>
<sequence length="237" mass="25011">MNIERLLQEALGSGQARGQKPEQTRGQGGSALPGGLAGGAAAGGLVALLLGSKKARKLGGKALSYGGMAAVGGLAYKAWRDWQQNRPSGTEAEPLHLPPPPADSGFDMAEERDSAGQDFRLAVLRAMILAANSDGHIDSEEHRRIRDRIEVLGLGAEEKAALFDSFAAPADPAEAARPARTDAQRAELYLASVLAVDPDTPDERRYLDDLARHLALPEGLRGHLDLEAEAARRQAGA</sequence>
<evidence type="ECO:0000313" key="3">
    <source>
        <dbReference type="Proteomes" id="UP000064912"/>
    </source>
</evidence>
<dbReference type="InterPro" id="IPR029024">
    <property type="entry name" value="TerB-like"/>
</dbReference>
<dbReference type="Gene3D" id="1.10.3680.10">
    <property type="entry name" value="TerB-like"/>
    <property type="match status" value="1"/>
</dbReference>
<gene>
    <name evidence="2" type="ORF">NHU_01030</name>
</gene>
<dbReference type="InterPro" id="IPR007486">
    <property type="entry name" value="YebE"/>
</dbReference>
<dbReference type="CDD" id="cd07178">
    <property type="entry name" value="terB_like_YebE"/>
    <property type="match status" value="1"/>
</dbReference>
<evidence type="ECO:0000256" key="1">
    <source>
        <dbReference type="SAM" id="MobiDB-lite"/>
    </source>
</evidence>